<dbReference type="GO" id="GO:0016192">
    <property type="term" value="P:vesicle-mediated transport"/>
    <property type="evidence" value="ECO:0007669"/>
    <property type="project" value="UniProtKB-UniRule"/>
</dbReference>
<evidence type="ECO:0000256" key="5">
    <source>
        <dbReference type="HAMAP-Rule" id="MF_03188"/>
    </source>
</evidence>
<keyword evidence="3 5" id="KW-0808">Transferase</keyword>
<dbReference type="SUPFAM" id="SSF53335">
    <property type="entry name" value="S-adenosyl-L-methionine-dependent methyltransferases"/>
    <property type="match status" value="1"/>
</dbReference>
<dbReference type="HAMAP" id="MF_03188">
    <property type="entry name" value="Methyltr_EFM4"/>
    <property type="match status" value="1"/>
</dbReference>
<sequence length="277" mass="30992">MATVENPASLQEVQNSRKLLDPSELGTKEYWEAAYAREIRNFEDDGEDEGTVWFEDSNAEDTVLMKLNEYDEQGLGLLNRESSRFLDLGTGNGHMLFALREENEDGVRWTGDMIGVDYSPASVQLARQVDLQRLAALNDGEGDYDAGNEKPSKYASIRFEQWDILAEQPGDWLQDGFDAVLDKGTFDAISLMPHEAQAPHPCEVYLEKVVALIKPGYFLVITSCNWTKDELIDWLAPEGGDLTFYDDAKYRTYTFGGQTGSSVVTIVFRRTTGVGNG</sequence>
<dbReference type="GO" id="GO:0032259">
    <property type="term" value="P:methylation"/>
    <property type="evidence" value="ECO:0007669"/>
    <property type="project" value="UniProtKB-KW"/>
</dbReference>
<keyword evidence="1 5" id="KW-0963">Cytoplasm</keyword>
<dbReference type="GO" id="GO:0005737">
    <property type="term" value="C:cytoplasm"/>
    <property type="evidence" value="ECO:0007669"/>
    <property type="project" value="UniProtKB-SubCell"/>
</dbReference>
<dbReference type="PANTHER" id="PTHR12843">
    <property type="entry name" value="PROTEIN-LYSINE N-METHYLTRANSFERASE METTL10"/>
    <property type="match status" value="1"/>
</dbReference>
<evidence type="ECO:0000256" key="3">
    <source>
        <dbReference type="ARBA" id="ARBA00022679"/>
    </source>
</evidence>
<evidence type="ECO:0000313" key="8">
    <source>
        <dbReference type="Proteomes" id="UP000215453"/>
    </source>
</evidence>
<dbReference type="InterPro" id="IPR025714">
    <property type="entry name" value="Methyltranfer_dom"/>
</dbReference>
<keyword evidence="5" id="KW-0813">Transport</keyword>
<protein>
    <recommendedName>
        <fullName evidence="5">Protein-lysine N-methyltransferase EFM4</fullName>
        <ecNumber evidence="5">2.1.1.-</ecNumber>
    </recommendedName>
    <alternativeName>
        <fullName evidence="5">Elongation factor methyltransferase 4</fullName>
    </alternativeName>
</protein>
<dbReference type="EMBL" id="LT882680">
    <property type="protein sequence ID" value="SMY24434.1"/>
    <property type="molecule type" value="Genomic_DNA"/>
</dbReference>
<keyword evidence="2 5" id="KW-0489">Methyltransferase</keyword>
<dbReference type="AlphaFoldDB" id="A0A1Y6LJ11"/>
<dbReference type="CDD" id="cd02440">
    <property type="entry name" value="AdoMet_MTases"/>
    <property type="match status" value="1"/>
</dbReference>
<dbReference type="InterPro" id="IPR029063">
    <property type="entry name" value="SAM-dependent_MTases_sf"/>
</dbReference>
<comment type="similarity">
    <text evidence="5">Belongs to the class I-like SAM-binding methyltransferase superfamily. EFM4 family.</text>
</comment>
<evidence type="ECO:0000256" key="4">
    <source>
        <dbReference type="ARBA" id="ARBA00022691"/>
    </source>
</evidence>
<dbReference type="InterPro" id="IPR026635">
    <property type="entry name" value="Efm4/METTL10"/>
</dbReference>
<organism evidence="7 8">
    <name type="scientific">Zymoseptoria tritici ST99CH_1A5</name>
    <dbReference type="NCBI Taxonomy" id="1276529"/>
    <lineage>
        <taxon>Eukaryota</taxon>
        <taxon>Fungi</taxon>
        <taxon>Dikarya</taxon>
        <taxon>Ascomycota</taxon>
        <taxon>Pezizomycotina</taxon>
        <taxon>Dothideomycetes</taxon>
        <taxon>Dothideomycetidae</taxon>
        <taxon>Mycosphaerellales</taxon>
        <taxon>Mycosphaerellaceae</taxon>
        <taxon>Zymoseptoria</taxon>
    </lineage>
</organism>
<comment type="subcellular location">
    <subcellularLocation>
        <location evidence="5">Cytoplasm</location>
    </subcellularLocation>
</comment>
<proteinExistence type="inferred from homology"/>
<evidence type="ECO:0000256" key="1">
    <source>
        <dbReference type="ARBA" id="ARBA00022490"/>
    </source>
</evidence>
<dbReference type="Pfam" id="PF13847">
    <property type="entry name" value="Methyltransf_31"/>
    <property type="match status" value="1"/>
</dbReference>
<reference evidence="7 8" key="1">
    <citation type="submission" date="2016-10" db="EMBL/GenBank/DDBJ databases">
        <authorList>
            <person name="Varghese N."/>
        </authorList>
    </citation>
    <scope>NUCLEOTIDE SEQUENCE [LARGE SCALE GENOMIC DNA]</scope>
</reference>
<dbReference type="PANTHER" id="PTHR12843:SF5">
    <property type="entry name" value="EEF1A LYSINE METHYLTRANSFERASE 2"/>
    <property type="match status" value="1"/>
</dbReference>
<evidence type="ECO:0000313" key="7">
    <source>
        <dbReference type="EMBL" id="SMY24434.1"/>
    </source>
</evidence>
<dbReference type="Proteomes" id="UP000215453">
    <property type="component" value="Chromosome 5"/>
</dbReference>
<gene>
    <name evidence="5" type="primary">EFM4</name>
    <name evidence="7" type="ORF">ZT1A5_G5875</name>
</gene>
<accession>A0A1Y6LJ11</accession>
<evidence type="ECO:0000259" key="6">
    <source>
        <dbReference type="Pfam" id="PF13847"/>
    </source>
</evidence>
<name>A0A1Y6LJ11_ZYMTR</name>
<comment type="function">
    <text evidence="5">S-adenosyl-L-methionine-dependent protein-lysine N-methyltransferase that mono- and dimethylates elongation factor 1-alpha at 'Lys-316'. May play a role in intracellular transport.</text>
</comment>
<dbReference type="EC" id="2.1.1.-" evidence="5"/>
<dbReference type="GO" id="GO:0016279">
    <property type="term" value="F:protein-lysine N-methyltransferase activity"/>
    <property type="evidence" value="ECO:0007669"/>
    <property type="project" value="UniProtKB-UniRule"/>
</dbReference>
<dbReference type="Gene3D" id="3.40.50.150">
    <property type="entry name" value="Vaccinia Virus protein VP39"/>
    <property type="match status" value="1"/>
</dbReference>
<feature type="domain" description="Methyltransferase" evidence="6">
    <location>
        <begin position="82"/>
        <end position="232"/>
    </location>
</feature>
<keyword evidence="4 5" id="KW-0949">S-adenosyl-L-methionine</keyword>
<evidence type="ECO:0000256" key="2">
    <source>
        <dbReference type="ARBA" id="ARBA00022603"/>
    </source>
</evidence>